<evidence type="ECO:0000313" key="6">
    <source>
        <dbReference type="Proteomes" id="UP000267096"/>
    </source>
</evidence>
<gene>
    <name evidence="5" type="ORF">ASIM_LOCUS17094</name>
</gene>
<evidence type="ECO:0000256" key="1">
    <source>
        <dbReference type="ARBA" id="ARBA00007447"/>
    </source>
</evidence>
<dbReference type="OrthoDB" id="771136at2759"/>
<accession>A0A0M3K9P6</accession>
<evidence type="ECO:0000256" key="3">
    <source>
        <dbReference type="SAM" id="SignalP"/>
    </source>
</evidence>
<name>A0A0M3K9P6_ANISI</name>
<keyword evidence="2" id="KW-1015">Disulfide bond</keyword>
<keyword evidence="3" id="KW-0732">Signal</keyword>
<feature type="disulfide bond" evidence="2">
    <location>
        <begin position="117"/>
        <end position="122"/>
    </location>
</feature>
<dbReference type="PROSITE" id="PS51767">
    <property type="entry name" value="PEPTIDASE_A1"/>
    <property type="match status" value="1"/>
</dbReference>
<dbReference type="Gene3D" id="2.40.70.10">
    <property type="entry name" value="Acid Proteases"/>
    <property type="match status" value="2"/>
</dbReference>
<dbReference type="SUPFAM" id="SSF50630">
    <property type="entry name" value="Acid proteases"/>
    <property type="match status" value="2"/>
</dbReference>
<dbReference type="InterPro" id="IPR001461">
    <property type="entry name" value="Aspartic_peptidase_A1"/>
</dbReference>
<dbReference type="InterPro" id="IPR034164">
    <property type="entry name" value="Pepsin-like_dom"/>
</dbReference>
<dbReference type="GO" id="GO:0006508">
    <property type="term" value="P:proteolysis"/>
    <property type="evidence" value="ECO:0007669"/>
    <property type="project" value="InterPro"/>
</dbReference>
<reference evidence="7" key="1">
    <citation type="submission" date="2017-02" db="UniProtKB">
        <authorList>
            <consortium name="WormBaseParasite"/>
        </authorList>
    </citation>
    <scope>IDENTIFICATION</scope>
</reference>
<evidence type="ECO:0000256" key="2">
    <source>
        <dbReference type="PIRSR" id="PIRSR601461-2"/>
    </source>
</evidence>
<dbReference type="InterPro" id="IPR033121">
    <property type="entry name" value="PEPTIDASE_A1"/>
</dbReference>
<evidence type="ECO:0000313" key="5">
    <source>
        <dbReference type="EMBL" id="VDK59485.1"/>
    </source>
</evidence>
<comment type="similarity">
    <text evidence="1">Belongs to the peptidase A1 family.</text>
</comment>
<dbReference type="GO" id="GO:0005764">
    <property type="term" value="C:lysosome"/>
    <property type="evidence" value="ECO:0007669"/>
    <property type="project" value="TreeGrafter"/>
</dbReference>
<dbReference type="InterPro" id="IPR021109">
    <property type="entry name" value="Peptidase_aspartic_dom_sf"/>
</dbReference>
<reference evidence="5 6" key="2">
    <citation type="submission" date="2018-11" db="EMBL/GenBank/DDBJ databases">
        <authorList>
            <consortium name="Pathogen Informatics"/>
        </authorList>
    </citation>
    <scope>NUCLEOTIDE SEQUENCE [LARGE SCALE GENOMIC DNA]</scope>
</reference>
<dbReference type="AlphaFoldDB" id="A0A0M3K9P6"/>
<dbReference type="EMBL" id="UYRR01033734">
    <property type="protein sequence ID" value="VDK59485.1"/>
    <property type="molecule type" value="Genomic_DNA"/>
</dbReference>
<keyword evidence="6" id="KW-1185">Reference proteome</keyword>
<dbReference type="Proteomes" id="UP000267096">
    <property type="component" value="Unassembled WGS sequence"/>
</dbReference>
<proteinExistence type="inferred from homology"/>
<protein>
    <submittedName>
        <fullName evidence="7">Peptidase A1 domain-containing protein</fullName>
    </submittedName>
</protein>
<dbReference type="GO" id="GO:0004190">
    <property type="term" value="F:aspartic-type endopeptidase activity"/>
    <property type="evidence" value="ECO:0007669"/>
    <property type="project" value="InterPro"/>
</dbReference>
<dbReference type="PANTHER" id="PTHR47966:SF40">
    <property type="entry name" value="ASPARTIC PROTEASE 3"/>
    <property type="match status" value="1"/>
</dbReference>
<evidence type="ECO:0000259" key="4">
    <source>
        <dbReference type="PROSITE" id="PS51767"/>
    </source>
</evidence>
<feature type="domain" description="Peptidase A1" evidence="4">
    <location>
        <begin position="77"/>
        <end position="443"/>
    </location>
</feature>
<organism evidence="7">
    <name type="scientific">Anisakis simplex</name>
    <name type="common">Herring worm</name>
    <dbReference type="NCBI Taxonomy" id="6269"/>
    <lineage>
        <taxon>Eukaryota</taxon>
        <taxon>Metazoa</taxon>
        <taxon>Ecdysozoa</taxon>
        <taxon>Nematoda</taxon>
        <taxon>Chromadorea</taxon>
        <taxon>Rhabditida</taxon>
        <taxon>Spirurina</taxon>
        <taxon>Ascaridomorpha</taxon>
        <taxon>Ascaridoidea</taxon>
        <taxon>Anisakidae</taxon>
        <taxon>Anisakis</taxon>
        <taxon>Anisakis simplex complex</taxon>
    </lineage>
</organism>
<evidence type="ECO:0000313" key="7">
    <source>
        <dbReference type="WBParaSite" id="ASIM_0001769001-mRNA-1"/>
    </source>
</evidence>
<feature type="signal peptide" evidence="3">
    <location>
        <begin position="1"/>
        <end position="20"/>
    </location>
</feature>
<sequence>MFSAIQFFIVLLALSCATDALYRVQLTRRKRILNTEAKRKPSPSRSFRYFANKFTYPPMLAEEPYDLPLNNYKNTIYTGTITIGVPPQEFEASFYHFENKVNFDTGSDLLWVNCAGCSAGDCQKRAAFNCSQSRYCSPVDAKPDPIKYAKGHAWGPIDKDYVCVCLKIVVIIEQIFDSANSFLEFLSRSELAELSIGDASSGFCGRKRQNLTCAMQRGELAILEDGIFGLSAEGLQPGTESAMGQLLRYSGCEEKKVAFWLNRDSEAKNGGEVTICGVDKNHYQGDLVWIPLEHGPHWYVRMDDVLIGSHRMSLGQTEAVIDSGWSYMAVPSEEYFKVTFNARNSLLCRCSSVDELPTLTFVLNGNPFSIPPEAYAVKVLFDTGSWPLWVDCVGCSDEECQKRAKFSCSQSTTCSLVNVKPTFCPYVQGEVSGPLDRDVVCIGNSSNRFCTEVSQNFVCATKRNGIEMQSVHDKYEFSCDGVFGLSAEGESPEEESAMGQFLRNSACKEKKVAFWLNRDFGAENGGEVTICGVDKNHYQVIPLREF</sequence>
<dbReference type="WBParaSite" id="ASIM_0001769001-mRNA-1">
    <property type="protein sequence ID" value="ASIM_0001769001-mRNA-1"/>
    <property type="gene ID" value="ASIM_0001769001"/>
</dbReference>
<dbReference type="CDD" id="cd05471">
    <property type="entry name" value="pepsin_like"/>
    <property type="match status" value="2"/>
</dbReference>
<dbReference type="PANTHER" id="PTHR47966">
    <property type="entry name" value="BETA-SITE APP-CLEAVING ENZYME, ISOFORM A-RELATED"/>
    <property type="match status" value="1"/>
</dbReference>
<feature type="chain" id="PRO_5043121391" evidence="3">
    <location>
        <begin position="21"/>
        <end position="546"/>
    </location>
</feature>
<dbReference type="Pfam" id="PF00026">
    <property type="entry name" value="Asp"/>
    <property type="match status" value="2"/>
</dbReference>